<feature type="compositionally biased region" description="Basic and acidic residues" evidence="1">
    <location>
        <begin position="312"/>
        <end position="326"/>
    </location>
</feature>
<keyword evidence="2" id="KW-1133">Transmembrane helix</keyword>
<dbReference type="InterPro" id="IPR045339">
    <property type="entry name" value="DUF6534"/>
</dbReference>
<dbReference type="STRING" id="1095629.A0A0C9WWY1"/>
<evidence type="ECO:0000256" key="1">
    <source>
        <dbReference type="SAM" id="MobiDB-lite"/>
    </source>
</evidence>
<evidence type="ECO:0000313" key="4">
    <source>
        <dbReference type="EMBL" id="KIJ97150.1"/>
    </source>
</evidence>
<feature type="transmembrane region" description="Helical" evidence="2">
    <location>
        <begin position="180"/>
        <end position="203"/>
    </location>
</feature>
<proteinExistence type="predicted"/>
<protein>
    <recommendedName>
        <fullName evidence="3">DUF6534 domain-containing protein</fullName>
    </recommendedName>
</protein>
<keyword evidence="2" id="KW-0812">Transmembrane</keyword>
<dbReference type="EMBL" id="KN838700">
    <property type="protein sequence ID" value="KIJ97150.1"/>
    <property type="molecule type" value="Genomic_DNA"/>
</dbReference>
<accession>A0A0C9WWY1</accession>
<evidence type="ECO:0000256" key="2">
    <source>
        <dbReference type="SAM" id="Phobius"/>
    </source>
</evidence>
<dbReference type="AlphaFoldDB" id="A0A0C9WWY1"/>
<dbReference type="OrthoDB" id="2920471at2759"/>
<feature type="transmembrane region" description="Helical" evidence="2">
    <location>
        <begin position="135"/>
        <end position="160"/>
    </location>
</feature>
<feature type="domain" description="DUF6534" evidence="3">
    <location>
        <begin position="186"/>
        <end position="275"/>
    </location>
</feature>
<dbReference type="PANTHER" id="PTHR40465">
    <property type="entry name" value="CHROMOSOME 1, WHOLE GENOME SHOTGUN SEQUENCE"/>
    <property type="match status" value="1"/>
</dbReference>
<dbReference type="Pfam" id="PF20152">
    <property type="entry name" value="DUF6534"/>
    <property type="match status" value="1"/>
</dbReference>
<feature type="transmembrane region" description="Helical" evidence="2">
    <location>
        <begin position="96"/>
        <end position="123"/>
    </location>
</feature>
<keyword evidence="5" id="KW-1185">Reference proteome</keyword>
<feature type="transmembrane region" description="Helical" evidence="2">
    <location>
        <begin position="252"/>
        <end position="270"/>
    </location>
</feature>
<evidence type="ECO:0000313" key="5">
    <source>
        <dbReference type="Proteomes" id="UP000054477"/>
    </source>
</evidence>
<dbReference type="PANTHER" id="PTHR40465:SF1">
    <property type="entry name" value="DUF6534 DOMAIN-CONTAINING PROTEIN"/>
    <property type="match status" value="1"/>
</dbReference>
<organism evidence="4 5">
    <name type="scientific">Laccaria amethystina LaAM-08-1</name>
    <dbReference type="NCBI Taxonomy" id="1095629"/>
    <lineage>
        <taxon>Eukaryota</taxon>
        <taxon>Fungi</taxon>
        <taxon>Dikarya</taxon>
        <taxon>Basidiomycota</taxon>
        <taxon>Agaricomycotina</taxon>
        <taxon>Agaricomycetes</taxon>
        <taxon>Agaricomycetidae</taxon>
        <taxon>Agaricales</taxon>
        <taxon>Agaricineae</taxon>
        <taxon>Hydnangiaceae</taxon>
        <taxon>Laccaria</taxon>
    </lineage>
</organism>
<dbReference type="HOGENOM" id="CLU_046025_2_1_1"/>
<dbReference type="Proteomes" id="UP000054477">
    <property type="component" value="Unassembled WGS sequence"/>
</dbReference>
<reference evidence="5" key="2">
    <citation type="submission" date="2015-01" db="EMBL/GenBank/DDBJ databases">
        <title>Evolutionary Origins and Diversification of the Mycorrhizal Mutualists.</title>
        <authorList>
            <consortium name="DOE Joint Genome Institute"/>
            <consortium name="Mycorrhizal Genomics Consortium"/>
            <person name="Kohler A."/>
            <person name="Kuo A."/>
            <person name="Nagy L.G."/>
            <person name="Floudas D."/>
            <person name="Copeland A."/>
            <person name="Barry K.W."/>
            <person name="Cichocki N."/>
            <person name="Veneault-Fourrey C."/>
            <person name="LaButti K."/>
            <person name="Lindquist E.A."/>
            <person name="Lipzen A."/>
            <person name="Lundell T."/>
            <person name="Morin E."/>
            <person name="Murat C."/>
            <person name="Riley R."/>
            <person name="Ohm R."/>
            <person name="Sun H."/>
            <person name="Tunlid A."/>
            <person name="Henrissat B."/>
            <person name="Grigoriev I.V."/>
            <person name="Hibbett D.S."/>
            <person name="Martin F."/>
        </authorList>
    </citation>
    <scope>NUCLEOTIDE SEQUENCE [LARGE SCALE GENOMIC DNA]</scope>
    <source>
        <strain evidence="5">LaAM-08-1</strain>
    </source>
</reference>
<feature type="transmembrane region" description="Helical" evidence="2">
    <location>
        <begin position="215"/>
        <end position="240"/>
    </location>
</feature>
<feature type="compositionally biased region" description="Low complexity" evidence="1">
    <location>
        <begin position="301"/>
        <end position="311"/>
    </location>
</feature>
<keyword evidence="2" id="KW-0472">Membrane</keyword>
<evidence type="ECO:0000259" key="3">
    <source>
        <dbReference type="Pfam" id="PF20152"/>
    </source>
</evidence>
<name>A0A0C9WWY1_9AGAR</name>
<gene>
    <name evidence="4" type="ORF">K443DRAFT_133905</name>
</gene>
<feature type="region of interest" description="Disordered" evidence="1">
    <location>
        <begin position="296"/>
        <end position="333"/>
    </location>
</feature>
<sequence length="333" mass="37015">MSNNLAPHLSFVIGSEIFNAETYGCVQLIGTIITWFLSGSLLVQCYDFFYTNHLDGDLKFIKVAVWVCLAVDQVRSMTVTSGAWQSLVVAWGNPTIFIGTSAFPFLTVPITGIESCIVQIFFAWRIWTLKREFKIYRIISSIICLVAFMQLAGAIARGIACAQSERLSTQHNALDLSAEVWLWGTLICDSIIVATMTFLLVQAKLESSFKSTKRIIDRLIIVTLETAAVTLITTLVQLIFYLRAPPSSISQLWIMYILGGLYANVLLSVLNGRKRTRRRLTEPSQTFSLNFAQQSATAPLSSISEEAPSSEEASKIQKDEDSHVESESSAQRC</sequence>
<feature type="transmembrane region" description="Helical" evidence="2">
    <location>
        <begin position="28"/>
        <end position="51"/>
    </location>
</feature>
<reference evidence="4 5" key="1">
    <citation type="submission" date="2014-04" db="EMBL/GenBank/DDBJ databases">
        <authorList>
            <consortium name="DOE Joint Genome Institute"/>
            <person name="Kuo A."/>
            <person name="Kohler A."/>
            <person name="Nagy L.G."/>
            <person name="Floudas D."/>
            <person name="Copeland A."/>
            <person name="Barry K.W."/>
            <person name="Cichocki N."/>
            <person name="Veneault-Fourrey C."/>
            <person name="LaButti K."/>
            <person name="Lindquist E.A."/>
            <person name="Lipzen A."/>
            <person name="Lundell T."/>
            <person name="Morin E."/>
            <person name="Murat C."/>
            <person name="Sun H."/>
            <person name="Tunlid A."/>
            <person name="Henrissat B."/>
            <person name="Grigoriev I.V."/>
            <person name="Hibbett D.S."/>
            <person name="Martin F."/>
            <person name="Nordberg H.P."/>
            <person name="Cantor M.N."/>
            <person name="Hua S.X."/>
        </authorList>
    </citation>
    <scope>NUCLEOTIDE SEQUENCE [LARGE SCALE GENOMIC DNA]</scope>
    <source>
        <strain evidence="4 5">LaAM-08-1</strain>
    </source>
</reference>